<dbReference type="RefSeq" id="WP_163990084.1">
    <property type="nucleotide sequence ID" value="NZ_WUEY01000012.1"/>
</dbReference>
<dbReference type="PANTHER" id="PTHR10907:SF47">
    <property type="entry name" value="REGUCALCIN"/>
    <property type="match status" value="1"/>
</dbReference>
<feature type="binding site" evidence="3">
    <location>
        <position position="98"/>
    </location>
    <ligand>
        <name>substrate</name>
    </ligand>
</feature>
<dbReference type="EMBL" id="WUEY01000012">
    <property type="protein sequence ID" value="NEI72556.1"/>
    <property type="molecule type" value="Genomic_DNA"/>
</dbReference>
<evidence type="ECO:0000313" key="6">
    <source>
        <dbReference type="Proteomes" id="UP000483035"/>
    </source>
</evidence>
<dbReference type="PANTHER" id="PTHR10907">
    <property type="entry name" value="REGUCALCIN"/>
    <property type="match status" value="1"/>
</dbReference>
<dbReference type="InterPro" id="IPR013658">
    <property type="entry name" value="SGL"/>
</dbReference>
<evidence type="ECO:0000313" key="5">
    <source>
        <dbReference type="EMBL" id="NEI72556.1"/>
    </source>
</evidence>
<evidence type="ECO:0000256" key="1">
    <source>
        <dbReference type="ARBA" id="ARBA00008853"/>
    </source>
</evidence>
<feature type="binding site" evidence="3">
    <location>
        <position position="100"/>
    </location>
    <ligand>
        <name>substrate</name>
    </ligand>
</feature>
<feature type="binding site" evidence="3">
    <location>
        <position position="146"/>
    </location>
    <ligand>
        <name>a divalent metal cation</name>
        <dbReference type="ChEBI" id="CHEBI:60240"/>
    </ligand>
</feature>
<comment type="cofactor">
    <cofactor evidence="3">
        <name>Zn(2+)</name>
        <dbReference type="ChEBI" id="CHEBI:29105"/>
    </cofactor>
    <text evidence="3">Binds 1 divalent metal cation per subunit.</text>
</comment>
<feature type="domain" description="SMP-30/Gluconolactonase/LRE-like region" evidence="4">
    <location>
        <begin position="14"/>
        <end position="254"/>
    </location>
</feature>
<sequence length="289" mass="31439">MIDAEPLFEIATELGEGPLWVADQRMFYCIDVTGRTIWRRDIDARQTTSFRLAGMPGSIAHRSQGGLLAALRNSLALLDFDLETETKLPVPVDFGKERFNDGKCDRRGRFFVGTIDRATTAPVGGLYRLDADLTMTRVAGDICLSNGIAWSPDDRTLYHCESRPGYVYAYDYDIDEGTVSNRRIHIDLTSGKASPDGCTVDAEGCLWIAECGAGAIGRYDPKGKRIGGIDVPVGRPTSVMFGGDDLATLYITSMRYDLSPEEIAAQPLAGCVLAARPGVRGLPETAFQG</sequence>
<feature type="active site" description="Proton donor/acceptor" evidence="2">
    <location>
        <position position="196"/>
    </location>
</feature>
<protein>
    <submittedName>
        <fullName evidence="5">SMP-30/gluconolactonase/LRE family protein</fullName>
    </submittedName>
</protein>
<comment type="caution">
    <text evidence="5">The sequence shown here is derived from an EMBL/GenBank/DDBJ whole genome shotgun (WGS) entry which is preliminary data.</text>
</comment>
<dbReference type="AlphaFoldDB" id="A0A6L9UEK4"/>
<organism evidence="5 6">
    <name type="scientific">Rhizobium lusitanum</name>
    <dbReference type="NCBI Taxonomy" id="293958"/>
    <lineage>
        <taxon>Bacteria</taxon>
        <taxon>Pseudomonadati</taxon>
        <taxon>Pseudomonadota</taxon>
        <taxon>Alphaproteobacteria</taxon>
        <taxon>Hyphomicrobiales</taxon>
        <taxon>Rhizobiaceae</taxon>
        <taxon>Rhizobium/Agrobacterium group</taxon>
        <taxon>Rhizobium</taxon>
    </lineage>
</organism>
<feature type="binding site" evidence="3">
    <location>
        <position position="16"/>
    </location>
    <ligand>
        <name>a divalent metal cation</name>
        <dbReference type="ChEBI" id="CHEBI:60240"/>
    </ligand>
</feature>
<keyword evidence="3" id="KW-0479">Metal-binding</keyword>
<accession>A0A6L9UEK4</accession>
<dbReference type="Pfam" id="PF08450">
    <property type="entry name" value="SGL"/>
    <property type="match status" value="1"/>
</dbReference>
<dbReference type="GO" id="GO:0005509">
    <property type="term" value="F:calcium ion binding"/>
    <property type="evidence" value="ECO:0007669"/>
    <property type="project" value="TreeGrafter"/>
</dbReference>
<name>A0A6L9UEK4_9HYPH</name>
<dbReference type="Gene3D" id="2.120.10.30">
    <property type="entry name" value="TolB, C-terminal domain"/>
    <property type="match status" value="1"/>
</dbReference>
<proteinExistence type="inferred from homology"/>
<dbReference type="InterPro" id="IPR011042">
    <property type="entry name" value="6-blade_b-propeller_TolB-like"/>
</dbReference>
<feature type="binding site" evidence="3">
    <location>
        <position position="196"/>
    </location>
    <ligand>
        <name>a divalent metal cation</name>
        <dbReference type="ChEBI" id="CHEBI:60240"/>
    </ligand>
</feature>
<keyword evidence="3" id="KW-0862">Zinc</keyword>
<gene>
    <name evidence="5" type="ORF">GR212_23635</name>
</gene>
<evidence type="ECO:0000256" key="2">
    <source>
        <dbReference type="PIRSR" id="PIRSR605511-1"/>
    </source>
</evidence>
<dbReference type="SUPFAM" id="SSF63829">
    <property type="entry name" value="Calcium-dependent phosphotriesterase"/>
    <property type="match status" value="1"/>
</dbReference>
<dbReference type="PRINTS" id="PR01790">
    <property type="entry name" value="SMP30FAMILY"/>
</dbReference>
<evidence type="ECO:0000259" key="4">
    <source>
        <dbReference type="Pfam" id="PF08450"/>
    </source>
</evidence>
<reference evidence="5 6" key="1">
    <citation type="submission" date="2019-12" db="EMBL/GenBank/DDBJ databases">
        <title>Rhizobium genotypes associated with high levels of biological nitrogen fixation by grain legumes in a temperate-maritime cropping system.</title>
        <authorList>
            <person name="Maluk M."/>
            <person name="Francesc Ferrando Molina F."/>
            <person name="Lopez Del Egido L."/>
            <person name="Lafos M."/>
            <person name="Langarica-Fuentes A."/>
            <person name="Gebre Yohannes G."/>
            <person name="Young M.W."/>
            <person name="Martin P."/>
            <person name="Gantlett R."/>
            <person name="Kenicer G."/>
            <person name="Hawes C."/>
            <person name="Begg G.S."/>
            <person name="Quilliam R.S."/>
            <person name="Squire G.R."/>
            <person name="Poole P.S."/>
            <person name="Young P.W."/>
            <person name="Iannetta P.M."/>
            <person name="James E.K."/>
        </authorList>
    </citation>
    <scope>NUCLEOTIDE SEQUENCE [LARGE SCALE GENOMIC DNA]</scope>
    <source>
        <strain evidence="5 6">JHI1118</strain>
    </source>
</reference>
<comment type="similarity">
    <text evidence="1">Belongs to the SMP-30/CGR1 family.</text>
</comment>
<dbReference type="InterPro" id="IPR005511">
    <property type="entry name" value="SMP-30"/>
</dbReference>
<dbReference type="Proteomes" id="UP000483035">
    <property type="component" value="Unassembled WGS sequence"/>
</dbReference>
<evidence type="ECO:0000256" key="3">
    <source>
        <dbReference type="PIRSR" id="PIRSR605511-2"/>
    </source>
</evidence>
<dbReference type="GO" id="GO:0004341">
    <property type="term" value="F:gluconolactonase activity"/>
    <property type="evidence" value="ECO:0007669"/>
    <property type="project" value="TreeGrafter"/>
</dbReference>
<dbReference type="GO" id="GO:0019853">
    <property type="term" value="P:L-ascorbic acid biosynthetic process"/>
    <property type="evidence" value="ECO:0007669"/>
    <property type="project" value="TreeGrafter"/>
</dbReference>